<dbReference type="InterPro" id="IPR011010">
    <property type="entry name" value="DNA_brk_join_enz"/>
</dbReference>
<evidence type="ECO:0000313" key="2">
    <source>
        <dbReference type="EMBL" id="CAA6806517.1"/>
    </source>
</evidence>
<dbReference type="SUPFAM" id="SSF56349">
    <property type="entry name" value="DNA breaking-rejoining enzymes"/>
    <property type="match status" value="1"/>
</dbReference>
<dbReference type="InterPro" id="IPR013762">
    <property type="entry name" value="Integrase-like_cat_sf"/>
</dbReference>
<reference evidence="2" key="1">
    <citation type="submission" date="2020-01" db="EMBL/GenBank/DDBJ databases">
        <authorList>
            <person name="Meier V. D."/>
            <person name="Meier V D."/>
        </authorList>
    </citation>
    <scope>NUCLEOTIDE SEQUENCE</scope>
    <source>
        <strain evidence="2">HLG_WM_MAG_02</strain>
    </source>
</reference>
<dbReference type="GO" id="GO:0003677">
    <property type="term" value="F:DNA binding"/>
    <property type="evidence" value="ECO:0007669"/>
    <property type="project" value="InterPro"/>
</dbReference>
<gene>
    <name evidence="2" type="ORF">HELGO_WM12433</name>
</gene>
<protein>
    <submittedName>
        <fullName evidence="2">Uncharacterized protein</fullName>
    </submittedName>
</protein>
<dbReference type="EMBL" id="CACVAZ010000033">
    <property type="protein sequence ID" value="CAA6806517.1"/>
    <property type="molecule type" value="Genomic_DNA"/>
</dbReference>
<proteinExistence type="predicted"/>
<dbReference type="GO" id="GO:0015074">
    <property type="term" value="P:DNA integration"/>
    <property type="evidence" value="ECO:0007669"/>
    <property type="project" value="InterPro"/>
</dbReference>
<sequence length="167" mass="18810">MQNLTLVKSPTYQGFSDEESKLIMSKSTGLMKCWSYLAFNTGMSASELIAVKVSDVDFRNDTLTTQEGIVYNLSKKTKYLIAEHAESQDIDEECPVLLFFGATLESINKYSLQPLLDILNIKGSLDSFEQTFARFNHPQYGQQLIMPAESNVSVTSKEYVPLSEREV</sequence>
<evidence type="ECO:0000256" key="1">
    <source>
        <dbReference type="ARBA" id="ARBA00023172"/>
    </source>
</evidence>
<name>A0A6S6SMI1_9BACT</name>
<dbReference type="Gene3D" id="1.10.443.10">
    <property type="entry name" value="Intergrase catalytic core"/>
    <property type="match status" value="1"/>
</dbReference>
<keyword evidence="1" id="KW-0233">DNA recombination</keyword>
<accession>A0A6S6SMI1</accession>
<organism evidence="2">
    <name type="scientific">uncultured Sulfurovum sp</name>
    <dbReference type="NCBI Taxonomy" id="269237"/>
    <lineage>
        <taxon>Bacteria</taxon>
        <taxon>Pseudomonadati</taxon>
        <taxon>Campylobacterota</taxon>
        <taxon>Epsilonproteobacteria</taxon>
        <taxon>Campylobacterales</taxon>
        <taxon>Sulfurovaceae</taxon>
        <taxon>Sulfurovum</taxon>
        <taxon>environmental samples</taxon>
    </lineage>
</organism>
<dbReference type="GO" id="GO:0006310">
    <property type="term" value="P:DNA recombination"/>
    <property type="evidence" value="ECO:0007669"/>
    <property type="project" value="UniProtKB-KW"/>
</dbReference>
<dbReference type="AlphaFoldDB" id="A0A6S6SMI1"/>